<dbReference type="Gene3D" id="3.40.190.10">
    <property type="entry name" value="Periplasmic binding protein-like II"/>
    <property type="match status" value="1"/>
</dbReference>
<evidence type="ECO:0000256" key="2">
    <source>
        <dbReference type="SAM" id="SignalP"/>
    </source>
</evidence>
<accession>A0A975WFF1</accession>
<feature type="signal peptide" evidence="2">
    <location>
        <begin position="1"/>
        <end position="20"/>
    </location>
</feature>
<dbReference type="InterPro" id="IPR005064">
    <property type="entry name" value="BUG"/>
</dbReference>
<proteinExistence type="inferred from homology"/>
<feature type="chain" id="PRO_5037286984" evidence="2">
    <location>
        <begin position="21"/>
        <end position="310"/>
    </location>
</feature>
<dbReference type="InterPro" id="IPR042100">
    <property type="entry name" value="Bug_dom1"/>
</dbReference>
<comment type="similarity">
    <text evidence="1">Belongs to the UPF0065 (bug) family.</text>
</comment>
<comment type="caution">
    <text evidence="3">The sequence shown here is derived from an EMBL/GenBank/DDBJ whole genome shotgun (WGS) entry which is preliminary data.</text>
</comment>
<dbReference type="Pfam" id="PF03401">
    <property type="entry name" value="TctC"/>
    <property type="match status" value="1"/>
</dbReference>
<dbReference type="RefSeq" id="WP_074840374.1">
    <property type="nucleotide sequence ID" value="NZ_FNYY01000036.1"/>
</dbReference>
<keyword evidence="2" id="KW-0732">Signal</keyword>
<keyword evidence="3" id="KW-0675">Receptor</keyword>
<evidence type="ECO:0000313" key="3">
    <source>
        <dbReference type="EMBL" id="SEK11150.1"/>
    </source>
</evidence>
<dbReference type="Proteomes" id="UP000182932">
    <property type="component" value="Unassembled WGS sequence"/>
</dbReference>
<keyword evidence="4" id="KW-1185">Reference proteome</keyword>
<dbReference type="AlphaFoldDB" id="A0A975WFF1"/>
<dbReference type="PANTHER" id="PTHR42928:SF5">
    <property type="entry name" value="BLR1237 PROTEIN"/>
    <property type="match status" value="1"/>
</dbReference>
<gene>
    <name evidence="3" type="ORF">SAMN04487940_13622</name>
</gene>
<evidence type="ECO:0000313" key="4">
    <source>
        <dbReference type="Proteomes" id="UP000182932"/>
    </source>
</evidence>
<protein>
    <submittedName>
        <fullName evidence="3">Tripartite-type tricarboxylate transporter, receptor component TctC</fullName>
    </submittedName>
</protein>
<dbReference type="GeneID" id="80821176"/>
<dbReference type="EMBL" id="FNYY01000036">
    <property type="protein sequence ID" value="SEK11150.1"/>
    <property type="molecule type" value="Genomic_DNA"/>
</dbReference>
<name>A0A975WFF1_9RHOB</name>
<dbReference type="PANTHER" id="PTHR42928">
    <property type="entry name" value="TRICARBOXYLATE-BINDING PROTEIN"/>
    <property type="match status" value="1"/>
</dbReference>
<evidence type="ECO:0000256" key="1">
    <source>
        <dbReference type="ARBA" id="ARBA00006987"/>
    </source>
</evidence>
<sequence>MISLLTLAVLASVDANSAVAENWPTKATKMKVQFGAGGTADQLTRTLNAMAKNDILGQPLTIINVGGHCSIGTHQGKEADPDGYNFVMGTIATMGSEASGQLDFSWRDFEPVAATGAICTAPLVGKGSGIKTVDQLLTKPSRNRTTRIVGANLGATSYMVGIMLERPKPDVKFRFVRKWGGASNFQALTGGQTAVSVLSSAEVVEFALLPDGAENPDSAIHPLATIGGEHNALLGDLPTLKELGYDVEFCITNWWFAQKDTAQEAIHSMANALEAAVQTPEVQNFYGERVFSKIYSRGTSSKRSRLTHGP</sequence>
<reference evidence="3 4" key="1">
    <citation type="submission" date="2016-10" db="EMBL/GenBank/DDBJ databases">
        <authorList>
            <person name="Varghese N."/>
            <person name="Submissions S."/>
        </authorList>
    </citation>
    <scope>NUCLEOTIDE SEQUENCE [LARGE SCALE GENOMIC DNA]</scope>
    <source>
        <strain evidence="3 4">FF3</strain>
    </source>
</reference>
<organism evidence="3 4">
    <name type="scientific">Marinovum algicola</name>
    <dbReference type="NCBI Taxonomy" id="42444"/>
    <lineage>
        <taxon>Bacteria</taxon>
        <taxon>Pseudomonadati</taxon>
        <taxon>Pseudomonadota</taxon>
        <taxon>Alphaproteobacteria</taxon>
        <taxon>Rhodobacterales</taxon>
        <taxon>Roseobacteraceae</taxon>
        <taxon>Marinovum</taxon>
    </lineage>
</organism>
<dbReference type="Gene3D" id="3.40.190.150">
    <property type="entry name" value="Bordetella uptake gene, domain 1"/>
    <property type="match status" value="1"/>
</dbReference>